<name>A0ABW1HC29_9ACTN</name>
<reference evidence="3" key="1">
    <citation type="journal article" date="2019" name="Int. J. Syst. Evol. Microbiol.">
        <title>The Global Catalogue of Microorganisms (GCM) 10K type strain sequencing project: providing services to taxonomists for standard genome sequencing and annotation.</title>
        <authorList>
            <consortium name="The Broad Institute Genomics Platform"/>
            <consortium name="The Broad Institute Genome Sequencing Center for Infectious Disease"/>
            <person name="Wu L."/>
            <person name="Ma J."/>
        </authorList>
    </citation>
    <scope>NUCLEOTIDE SEQUENCE [LARGE SCALE GENOMIC DNA]</scope>
    <source>
        <strain evidence="3">CGMCC 4.7144</strain>
    </source>
</reference>
<dbReference type="EMBL" id="JBHSQS010000027">
    <property type="protein sequence ID" value="MFC5927230.1"/>
    <property type="molecule type" value="Genomic_DNA"/>
</dbReference>
<evidence type="ECO:0000313" key="3">
    <source>
        <dbReference type="Proteomes" id="UP001596226"/>
    </source>
</evidence>
<proteinExistence type="predicted"/>
<evidence type="ECO:0000313" key="2">
    <source>
        <dbReference type="EMBL" id="MFC5927230.1"/>
    </source>
</evidence>
<evidence type="ECO:0000256" key="1">
    <source>
        <dbReference type="SAM" id="SignalP"/>
    </source>
</evidence>
<dbReference type="Proteomes" id="UP001596226">
    <property type="component" value="Unassembled WGS sequence"/>
</dbReference>
<comment type="caution">
    <text evidence="2">The sequence shown here is derived from an EMBL/GenBank/DDBJ whole genome shotgun (WGS) entry which is preliminary data.</text>
</comment>
<organism evidence="2 3">
    <name type="scientific">Micromonospora vulcania</name>
    <dbReference type="NCBI Taxonomy" id="1441873"/>
    <lineage>
        <taxon>Bacteria</taxon>
        <taxon>Bacillati</taxon>
        <taxon>Actinomycetota</taxon>
        <taxon>Actinomycetes</taxon>
        <taxon>Micromonosporales</taxon>
        <taxon>Micromonosporaceae</taxon>
        <taxon>Micromonospora</taxon>
    </lineage>
</organism>
<sequence>MVAALVALGLAAPAQAGQDADACTNYGCAGMGSWYGDGDQIVVCDLEADGWSVVVIAWLNGVRASNKWHTAGAGSCSTRSYGDLPEGMEVKFQACLGKYSSETGDINRCGKPGAGRA</sequence>
<gene>
    <name evidence="2" type="ORF">ACFQGL_28210</name>
</gene>
<feature type="signal peptide" evidence="1">
    <location>
        <begin position="1"/>
        <end position="16"/>
    </location>
</feature>
<feature type="chain" id="PRO_5046557388" description="Secreted protein" evidence="1">
    <location>
        <begin position="17"/>
        <end position="117"/>
    </location>
</feature>
<protein>
    <recommendedName>
        <fullName evidence="4">Secreted protein</fullName>
    </recommendedName>
</protein>
<dbReference type="RefSeq" id="WP_377515592.1">
    <property type="nucleotide sequence ID" value="NZ_JBHSQS010000027.1"/>
</dbReference>
<keyword evidence="3" id="KW-1185">Reference proteome</keyword>
<accession>A0ABW1HC29</accession>
<evidence type="ECO:0008006" key="4">
    <source>
        <dbReference type="Google" id="ProtNLM"/>
    </source>
</evidence>
<keyword evidence="1" id="KW-0732">Signal</keyword>